<organism evidence="2 3">
    <name type="scientific">Candidatus Aquicultor secundus</name>
    <dbReference type="NCBI Taxonomy" id="1973895"/>
    <lineage>
        <taxon>Bacteria</taxon>
        <taxon>Bacillati</taxon>
        <taxon>Actinomycetota</taxon>
        <taxon>Candidatus Aquicultoria</taxon>
        <taxon>Candidatus Aquicultorales</taxon>
        <taxon>Candidatus Aquicultoraceae</taxon>
        <taxon>Candidatus Aquicultor</taxon>
    </lineage>
</organism>
<dbReference type="Gene3D" id="3.20.20.210">
    <property type="match status" value="1"/>
</dbReference>
<proteinExistence type="predicted"/>
<evidence type="ECO:0000259" key="1">
    <source>
        <dbReference type="Pfam" id="PF01208"/>
    </source>
</evidence>
<dbReference type="SUPFAM" id="SSF51726">
    <property type="entry name" value="UROD/MetE-like"/>
    <property type="match status" value="1"/>
</dbReference>
<dbReference type="GO" id="GO:0032259">
    <property type="term" value="P:methylation"/>
    <property type="evidence" value="ECO:0007669"/>
    <property type="project" value="UniProtKB-KW"/>
</dbReference>
<dbReference type="InterPro" id="IPR038071">
    <property type="entry name" value="UROD/MetE-like_sf"/>
</dbReference>
<dbReference type="AlphaFoldDB" id="A0A2M7TBV2"/>
<keyword evidence="2" id="KW-0489">Methyltransferase</keyword>
<sequence>MEQIVLSQKERLISILKREPTDRRTFISPGGTMSMGTIEVMEKTDCYLPEAHSDAEKMAKLAMAANRLTSAENIGIPFCTTVEAEAMGATVDLGTKEDRPRVVAYAIENIDDLGSLSPIDINSGRTKVCIEAIKIIKRKVSGVPIIANLVGPVTLATLLVESAIFADAVQNNKDSAHNLLKFAVENLIRFGYAMLEAGADIVCVSETAATFKAIDRTDFEEFVLPYANEMAEHFRDAFGAQSIIYFCGDFCGDIARFGDALSSISAEAIGFDSTVDVKAIKVLAKCKAIMGNVNTALLEREEPNAVFRAGMQSLISGVDILAPSCSVSLRTPIANARSLIHAVMRSDPPAPCC</sequence>
<accession>A0A2M7TBV2</accession>
<dbReference type="InterPro" id="IPR052024">
    <property type="entry name" value="Methanogen_methyltrans"/>
</dbReference>
<feature type="domain" description="Uroporphyrinogen decarboxylase (URO-D)" evidence="1">
    <location>
        <begin position="8"/>
        <end position="344"/>
    </location>
</feature>
<protein>
    <submittedName>
        <fullName evidence="2">Methylcobamide--CoM methyltransferase</fullName>
    </submittedName>
</protein>
<reference evidence="3" key="1">
    <citation type="submission" date="2017-09" db="EMBL/GenBank/DDBJ databases">
        <title>Depth-based differentiation of microbial function through sediment-hosted aquifers and enrichment of novel symbionts in the deep terrestrial subsurface.</title>
        <authorList>
            <person name="Probst A.J."/>
            <person name="Ladd B."/>
            <person name="Jarett J.K."/>
            <person name="Geller-Mcgrath D.E."/>
            <person name="Sieber C.M.K."/>
            <person name="Emerson J.B."/>
            <person name="Anantharaman K."/>
            <person name="Thomas B.C."/>
            <person name="Malmstrom R."/>
            <person name="Stieglmeier M."/>
            <person name="Klingl A."/>
            <person name="Woyke T."/>
            <person name="Ryan C.M."/>
            <person name="Banfield J.F."/>
        </authorList>
    </citation>
    <scope>NUCLEOTIDE SEQUENCE [LARGE SCALE GENOMIC DNA]</scope>
</reference>
<comment type="caution">
    <text evidence="2">The sequence shown here is derived from an EMBL/GenBank/DDBJ whole genome shotgun (WGS) entry which is preliminary data.</text>
</comment>
<dbReference type="PANTHER" id="PTHR47099">
    <property type="entry name" value="METHYLCOBAMIDE:COM METHYLTRANSFERASE MTBA"/>
    <property type="match status" value="1"/>
</dbReference>
<dbReference type="GO" id="GO:0008168">
    <property type="term" value="F:methyltransferase activity"/>
    <property type="evidence" value="ECO:0007669"/>
    <property type="project" value="UniProtKB-KW"/>
</dbReference>
<dbReference type="Pfam" id="PF01208">
    <property type="entry name" value="URO-D"/>
    <property type="match status" value="1"/>
</dbReference>
<dbReference type="InterPro" id="IPR000257">
    <property type="entry name" value="Uroporphyrinogen_deCOase"/>
</dbReference>
<gene>
    <name evidence="2" type="ORF">COY37_00800</name>
</gene>
<dbReference type="GO" id="GO:0006779">
    <property type="term" value="P:porphyrin-containing compound biosynthetic process"/>
    <property type="evidence" value="ECO:0007669"/>
    <property type="project" value="InterPro"/>
</dbReference>
<evidence type="ECO:0000313" key="3">
    <source>
        <dbReference type="Proteomes" id="UP000230956"/>
    </source>
</evidence>
<dbReference type="RefSeq" id="WP_286678350.1">
    <property type="nucleotide sequence ID" value="NZ_MNXI01000076.1"/>
</dbReference>
<dbReference type="PANTHER" id="PTHR47099:SF1">
    <property type="entry name" value="METHYLCOBAMIDE:COM METHYLTRANSFERASE MTBA"/>
    <property type="match status" value="1"/>
</dbReference>
<name>A0A2M7TBV2_9ACTN</name>
<dbReference type="Proteomes" id="UP000230956">
    <property type="component" value="Unassembled WGS sequence"/>
</dbReference>
<dbReference type="NCBIfam" id="NF004889">
    <property type="entry name" value="PRK06252.1"/>
    <property type="match status" value="1"/>
</dbReference>
<dbReference type="EMBL" id="PFNG01000022">
    <property type="protein sequence ID" value="PIZ42244.1"/>
    <property type="molecule type" value="Genomic_DNA"/>
</dbReference>
<evidence type="ECO:0000313" key="2">
    <source>
        <dbReference type="EMBL" id="PIZ42244.1"/>
    </source>
</evidence>
<keyword evidence="2" id="KW-0808">Transferase</keyword>
<dbReference type="GO" id="GO:0004853">
    <property type="term" value="F:uroporphyrinogen decarboxylase activity"/>
    <property type="evidence" value="ECO:0007669"/>
    <property type="project" value="InterPro"/>
</dbReference>